<dbReference type="Proteomes" id="UP001152320">
    <property type="component" value="Chromosome 23"/>
</dbReference>
<dbReference type="CDD" id="cd00071">
    <property type="entry name" value="GMPK"/>
    <property type="match status" value="1"/>
</dbReference>
<sequence length="223" mass="25166">MANNKIHKDLPKPLVFSGPSGSGKSTLIKRLKEDDGEYLGFSVSHTTRKPRPGEKDGVDYHYTNREDMIKAVNNGEFIETAEFSGNMYGTSKKAVEDVVRQHKVCILDIDMQGVKSVRKTDLNPIYIFVKPPSMEVLESRLRGRQTESEEAIQKRLQTAKKEMEFIDEEHKNGSFVVINDDIEVAYQHLRGIIMEEIAKAKNFKYKSKGRTVDGSGEGLVNGK</sequence>
<evidence type="ECO:0000256" key="6">
    <source>
        <dbReference type="ARBA" id="ARBA00022840"/>
    </source>
</evidence>
<dbReference type="GO" id="GO:0005829">
    <property type="term" value="C:cytosol"/>
    <property type="evidence" value="ECO:0007669"/>
    <property type="project" value="TreeGrafter"/>
</dbReference>
<dbReference type="EMBL" id="JAIZAY010000023">
    <property type="protein sequence ID" value="KAJ8019823.1"/>
    <property type="molecule type" value="Genomic_DNA"/>
</dbReference>
<evidence type="ECO:0000256" key="3">
    <source>
        <dbReference type="ARBA" id="ARBA00022679"/>
    </source>
</evidence>
<evidence type="ECO:0000259" key="8">
    <source>
        <dbReference type="PROSITE" id="PS50052"/>
    </source>
</evidence>
<accession>A0A9Q0YBQ1</accession>
<reference evidence="9" key="1">
    <citation type="submission" date="2021-10" db="EMBL/GenBank/DDBJ databases">
        <title>Tropical sea cucumber genome reveals ecological adaptation and Cuvierian tubules defense mechanism.</title>
        <authorList>
            <person name="Chen T."/>
        </authorList>
    </citation>
    <scope>NUCLEOTIDE SEQUENCE</scope>
    <source>
        <strain evidence="9">Nanhai2018</strain>
        <tissue evidence="9">Muscle</tissue>
    </source>
</reference>
<dbReference type="Pfam" id="PF00625">
    <property type="entry name" value="Guanylate_kin"/>
    <property type="match status" value="1"/>
</dbReference>
<dbReference type="SUPFAM" id="SSF52540">
    <property type="entry name" value="P-loop containing nucleoside triphosphate hydrolases"/>
    <property type="match status" value="1"/>
</dbReference>
<dbReference type="InterPro" id="IPR008145">
    <property type="entry name" value="GK/Ca_channel_bsu"/>
</dbReference>
<keyword evidence="6" id="KW-0067">ATP-binding</keyword>
<feature type="domain" description="Guanylate kinase-like" evidence="8">
    <location>
        <begin position="11"/>
        <end position="194"/>
    </location>
</feature>
<dbReference type="OrthoDB" id="6334211at2759"/>
<comment type="caution">
    <text evidence="9">The sequence shown here is derived from an EMBL/GenBank/DDBJ whole genome shotgun (WGS) entry which is preliminary data.</text>
</comment>
<dbReference type="PANTHER" id="PTHR23117">
    <property type="entry name" value="GUANYLATE KINASE-RELATED"/>
    <property type="match status" value="1"/>
</dbReference>
<dbReference type="AlphaFoldDB" id="A0A9Q0YBQ1"/>
<dbReference type="FunFam" id="3.40.50.300:FF:000776">
    <property type="entry name" value="Guanylate kinase 2"/>
    <property type="match status" value="1"/>
</dbReference>
<evidence type="ECO:0000256" key="5">
    <source>
        <dbReference type="ARBA" id="ARBA00022777"/>
    </source>
</evidence>
<dbReference type="SMART" id="SM00072">
    <property type="entry name" value="GuKc"/>
    <property type="match status" value="1"/>
</dbReference>
<proteinExistence type="inferred from homology"/>
<gene>
    <name evidence="9" type="ORF">HOLleu_41574</name>
</gene>
<evidence type="ECO:0000256" key="1">
    <source>
        <dbReference type="ARBA" id="ARBA00005790"/>
    </source>
</evidence>
<dbReference type="NCBIfam" id="TIGR03263">
    <property type="entry name" value="guanyl_kin"/>
    <property type="match status" value="1"/>
</dbReference>
<dbReference type="FunFam" id="3.30.63.10:FF:000002">
    <property type="entry name" value="Guanylate kinase 1"/>
    <property type="match status" value="1"/>
</dbReference>
<keyword evidence="5 9" id="KW-0418">Kinase</keyword>
<feature type="region of interest" description="Disordered" evidence="7">
    <location>
        <begin position="1"/>
        <end position="26"/>
    </location>
</feature>
<evidence type="ECO:0000256" key="4">
    <source>
        <dbReference type="ARBA" id="ARBA00022741"/>
    </source>
</evidence>
<evidence type="ECO:0000256" key="7">
    <source>
        <dbReference type="SAM" id="MobiDB-lite"/>
    </source>
</evidence>
<evidence type="ECO:0000313" key="10">
    <source>
        <dbReference type="Proteomes" id="UP001152320"/>
    </source>
</evidence>
<evidence type="ECO:0000313" key="9">
    <source>
        <dbReference type="EMBL" id="KAJ8019823.1"/>
    </source>
</evidence>
<dbReference type="GO" id="GO:0005524">
    <property type="term" value="F:ATP binding"/>
    <property type="evidence" value="ECO:0007669"/>
    <property type="project" value="UniProtKB-KW"/>
</dbReference>
<dbReference type="GO" id="GO:0004385">
    <property type="term" value="F:GMP kinase activity"/>
    <property type="evidence" value="ECO:0007669"/>
    <property type="project" value="UniProtKB-EC"/>
</dbReference>
<keyword evidence="3" id="KW-0808">Transferase</keyword>
<dbReference type="Gene3D" id="3.40.50.300">
    <property type="entry name" value="P-loop containing nucleotide triphosphate hydrolases"/>
    <property type="match status" value="1"/>
</dbReference>
<dbReference type="InterPro" id="IPR027417">
    <property type="entry name" value="P-loop_NTPase"/>
</dbReference>
<evidence type="ECO:0000256" key="2">
    <source>
        <dbReference type="ARBA" id="ARBA00012961"/>
    </source>
</evidence>
<organism evidence="9 10">
    <name type="scientific">Holothuria leucospilota</name>
    <name type="common">Black long sea cucumber</name>
    <name type="synonym">Mertensiothuria leucospilota</name>
    <dbReference type="NCBI Taxonomy" id="206669"/>
    <lineage>
        <taxon>Eukaryota</taxon>
        <taxon>Metazoa</taxon>
        <taxon>Echinodermata</taxon>
        <taxon>Eleutherozoa</taxon>
        <taxon>Echinozoa</taxon>
        <taxon>Holothuroidea</taxon>
        <taxon>Aspidochirotacea</taxon>
        <taxon>Aspidochirotida</taxon>
        <taxon>Holothuriidae</taxon>
        <taxon>Holothuria</taxon>
    </lineage>
</organism>
<dbReference type="PANTHER" id="PTHR23117:SF13">
    <property type="entry name" value="GUANYLATE KINASE"/>
    <property type="match status" value="1"/>
</dbReference>
<dbReference type="PROSITE" id="PS50052">
    <property type="entry name" value="GUANYLATE_KINASE_2"/>
    <property type="match status" value="1"/>
</dbReference>
<comment type="similarity">
    <text evidence="1">Belongs to the guanylate kinase family.</text>
</comment>
<name>A0A9Q0YBQ1_HOLLE</name>
<keyword evidence="4" id="KW-0547">Nucleotide-binding</keyword>
<dbReference type="EC" id="2.7.4.8" evidence="2"/>
<protein>
    <recommendedName>
        <fullName evidence="2">guanylate kinase</fullName>
        <ecNumber evidence="2">2.7.4.8</ecNumber>
    </recommendedName>
</protein>
<dbReference type="InterPro" id="IPR008144">
    <property type="entry name" value="Guanylate_kin-like_dom"/>
</dbReference>
<keyword evidence="10" id="KW-1185">Reference proteome</keyword>
<feature type="compositionally biased region" description="Basic and acidic residues" evidence="7">
    <location>
        <begin position="1"/>
        <end position="11"/>
    </location>
</feature>
<dbReference type="PROSITE" id="PS00856">
    <property type="entry name" value="GUANYLATE_KINASE_1"/>
    <property type="match status" value="1"/>
</dbReference>
<dbReference type="InterPro" id="IPR017665">
    <property type="entry name" value="Guanylate_kinase"/>
</dbReference>
<dbReference type="InterPro" id="IPR020590">
    <property type="entry name" value="Guanylate_kinase_CS"/>
</dbReference>